<gene>
    <name evidence="2" type="ORF">Acr_14g0004320</name>
</gene>
<dbReference type="AlphaFoldDB" id="A0A7J0FQY5"/>
<evidence type="ECO:0000313" key="3">
    <source>
        <dbReference type="Proteomes" id="UP000585474"/>
    </source>
</evidence>
<name>A0A7J0FQY5_9ERIC</name>
<proteinExistence type="predicted"/>
<keyword evidence="3" id="KW-1185">Reference proteome</keyword>
<evidence type="ECO:0000256" key="1">
    <source>
        <dbReference type="SAM" id="MobiDB-lite"/>
    </source>
</evidence>
<accession>A0A7J0FQY5</accession>
<dbReference type="Proteomes" id="UP000585474">
    <property type="component" value="Unassembled WGS sequence"/>
</dbReference>
<feature type="region of interest" description="Disordered" evidence="1">
    <location>
        <begin position="1"/>
        <end position="33"/>
    </location>
</feature>
<evidence type="ECO:0000313" key="2">
    <source>
        <dbReference type="EMBL" id="GFZ00797.1"/>
    </source>
</evidence>
<comment type="caution">
    <text evidence="2">The sequence shown here is derived from an EMBL/GenBank/DDBJ whole genome shotgun (WGS) entry which is preliminary data.</text>
</comment>
<dbReference type="EMBL" id="BJWL01000014">
    <property type="protein sequence ID" value="GFZ00797.1"/>
    <property type="molecule type" value="Genomic_DNA"/>
</dbReference>
<organism evidence="2 3">
    <name type="scientific">Actinidia rufa</name>
    <dbReference type="NCBI Taxonomy" id="165716"/>
    <lineage>
        <taxon>Eukaryota</taxon>
        <taxon>Viridiplantae</taxon>
        <taxon>Streptophyta</taxon>
        <taxon>Embryophyta</taxon>
        <taxon>Tracheophyta</taxon>
        <taxon>Spermatophyta</taxon>
        <taxon>Magnoliopsida</taxon>
        <taxon>eudicotyledons</taxon>
        <taxon>Gunneridae</taxon>
        <taxon>Pentapetalae</taxon>
        <taxon>asterids</taxon>
        <taxon>Ericales</taxon>
        <taxon>Actinidiaceae</taxon>
        <taxon>Actinidia</taxon>
    </lineage>
</organism>
<sequence>MLFPMMSKSNNDARGNRDAIGHPSHAKNSCRKDQRLLIDPQKAVVAPHGKGQGSQTLDDGEDCQDKTMRCMLLEMEETRQILVTNNFKLPANSIGESLSEV</sequence>
<protein>
    <submittedName>
        <fullName evidence="2">Uncharacterized protein</fullName>
    </submittedName>
</protein>
<reference evidence="2 3" key="1">
    <citation type="submission" date="2019-07" db="EMBL/GenBank/DDBJ databases">
        <title>De Novo Assembly of kiwifruit Actinidia rufa.</title>
        <authorList>
            <person name="Sugita-Konishi S."/>
            <person name="Sato K."/>
            <person name="Mori E."/>
            <person name="Abe Y."/>
            <person name="Kisaki G."/>
            <person name="Hamano K."/>
            <person name="Suezawa K."/>
            <person name="Otani M."/>
            <person name="Fukuda T."/>
            <person name="Manabe T."/>
            <person name="Gomi K."/>
            <person name="Tabuchi M."/>
            <person name="Akimitsu K."/>
            <person name="Kataoka I."/>
        </authorList>
    </citation>
    <scope>NUCLEOTIDE SEQUENCE [LARGE SCALE GENOMIC DNA]</scope>
    <source>
        <strain evidence="3">cv. Fuchu</strain>
    </source>
</reference>